<dbReference type="Proteomes" id="UP001254488">
    <property type="component" value="Unassembled WGS sequence"/>
</dbReference>
<dbReference type="EMBL" id="JAVRHZ010000002">
    <property type="protein sequence ID" value="MDT0555675.1"/>
    <property type="molecule type" value="Genomic_DNA"/>
</dbReference>
<dbReference type="SUPFAM" id="SSF54909">
    <property type="entry name" value="Dimeric alpha+beta barrel"/>
    <property type="match status" value="1"/>
</dbReference>
<evidence type="ECO:0000256" key="1">
    <source>
        <dbReference type="ARBA" id="ARBA00007689"/>
    </source>
</evidence>
<evidence type="ECO:0000313" key="3">
    <source>
        <dbReference type="EMBL" id="MDT0555675.1"/>
    </source>
</evidence>
<organism evidence="3 4">
    <name type="scientific">Patiriisocius hiemis</name>
    <dbReference type="NCBI Taxonomy" id="3075604"/>
    <lineage>
        <taxon>Bacteria</taxon>
        <taxon>Pseudomonadati</taxon>
        <taxon>Bacteroidota</taxon>
        <taxon>Flavobacteriia</taxon>
        <taxon>Flavobacteriales</taxon>
        <taxon>Flavobacteriaceae</taxon>
        <taxon>Patiriisocius</taxon>
    </lineage>
</organism>
<reference evidence="3 4" key="1">
    <citation type="submission" date="2023-09" db="EMBL/GenBank/DDBJ databases">
        <authorList>
            <person name="Rey-Velasco X."/>
        </authorList>
    </citation>
    <scope>NUCLEOTIDE SEQUENCE [LARGE SCALE GENOMIC DNA]</scope>
    <source>
        <strain evidence="3 4">W242</strain>
    </source>
</reference>
<evidence type="ECO:0000313" key="4">
    <source>
        <dbReference type="Proteomes" id="UP001254488"/>
    </source>
</evidence>
<keyword evidence="4" id="KW-1185">Reference proteome</keyword>
<protein>
    <recommendedName>
        <fullName evidence="2">YCII-related domain-containing protein</fullName>
    </recommendedName>
</protein>
<evidence type="ECO:0000259" key="2">
    <source>
        <dbReference type="Pfam" id="PF03795"/>
    </source>
</evidence>
<dbReference type="RefSeq" id="WP_311332624.1">
    <property type="nucleotide sequence ID" value="NZ_JAVRHZ010000002.1"/>
</dbReference>
<feature type="domain" description="YCII-related" evidence="2">
    <location>
        <begin position="92"/>
        <end position="169"/>
    </location>
</feature>
<dbReference type="PROSITE" id="PS51257">
    <property type="entry name" value="PROKAR_LIPOPROTEIN"/>
    <property type="match status" value="1"/>
</dbReference>
<gene>
    <name evidence="3" type="ORF">RM538_06645</name>
</gene>
<name>A0ABU2YCZ0_9FLAO</name>
<accession>A0ABU2YCZ0</accession>
<dbReference type="Gene3D" id="3.30.70.1060">
    <property type="entry name" value="Dimeric alpha+beta barrel"/>
    <property type="match status" value="1"/>
</dbReference>
<proteinExistence type="inferred from homology"/>
<dbReference type="Pfam" id="PF03795">
    <property type="entry name" value="YCII"/>
    <property type="match status" value="1"/>
</dbReference>
<dbReference type="InterPro" id="IPR011008">
    <property type="entry name" value="Dimeric_a/b-barrel"/>
</dbReference>
<comment type="caution">
    <text evidence="3">The sequence shown here is derived from an EMBL/GenBank/DDBJ whole genome shotgun (WGS) entry which is preliminary data.</text>
</comment>
<sequence>MKINRSNPSLERGLRGVLSFLLVSIIFLTSCKPEIHREYIMEPCPEDEKQSVATLKKQLQEDGFQTFDYVDEETGDTIIMQEYYIAFLKRGPNRTEDKKEADSLQALHMAHLGAMYEKGYADISGPFGDDQDVRGITIYNVPTLKMADSLANMDPMVQAGWLEIEVRPWWAGKGFPLR</sequence>
<dbReference type="InterPro" id="IPR005545">
    <property type="entry name" value="YCII"/>
</dbReference>
<comment type="similarity">
    <text evidence="1">Belongs to the YciI family.</text>
</comment>